<evidence type="ECO:0000256" key="10">
    <source>
        <dbReference type="ARBA" id="ARBA00022989"/>
    </source>
</evidence>
<evidence type="ECO:0000256" key="6">
    <source>
        <dbReference type="ARBA" id="ARBA00022723"/>
    </source>
</evidence>
<keyword evidence="12 16" id="KW-0472">Membrane</keyword>
<dbReference type="Proteomes" id="UP000675881">
    <property type="component" value="Chromosome 3"/>
</dbReference>
<comment type="cofactor">
    <cofactor evidence="2">
        <name>Mg(2+)</name>
        <dbReference type="ChEBI" id="CHEBI:18420"/>
    </cofactor>
</comment>
<gene>
    <name evidence="18" type="ORF">LSAA_7859</name>
</gene>
<dbReference type="GO" id="GO:0004016">
    <property type="term" value="F:adenylate cyclase activity"/>
    <property type="evidence" value="ECO:0007669"/>
    <property type="project" value="UniProtKB-EC"/>
</dbReference>
<evidence type="ECO:0000256" key="5">
    <source>
        <dbReference type="ARBA" id="ARBA00022692"/>
    </source>
</evidence>
<keyword evidence="13 14" id="KW-0456">Lyase</keyword>
<dbReference type="Gene3D" id="3.30.70.1230">
    <property type="entry name" value="Nucleotide cyclase"/>
    <property type="match status" value="2"/>
</dbReference>
<dbReference type="Pfam" id="PF00211">
    <property type="entry name" value="Guanylate_cyc"/>
    <property type="match status" value="2"/>
</dbReference>
<keyword evidence="7" id="KW-0547">Nucleotide-binding</keyword>
<feature type="transmembrane region" description="Helical" evidence="16">
    <location>
        <begin position="686"/>
        <end position="705"/>
    </location>
</feature>
<dbReference type="GO" id="GO:0035556">
    <property type="term" value="P:intracellular signal transduction"/>
    <property type="evidence" value="ECO:0007669"/>
    <property type="project" value="InterPro"/>
</dbReference>
<evidence type="ECO:0000256" key="9">
    <source>
        <dbReference type="ARBA" id="ARBA00022842"/>
    </source>
</evidence>
<organism evidence="18 19">
    <name type="scientific">Lepeophtheirus salmonis</name>
    <name type="common">Salmon louse</name>
    <name type="synonym">Caligus salmonis</name>
    <dbReference type="NCBI Taxonomy" id="72036"/>
    <lineage>
        <taxon>Eukaryota</taxon>
        <taxon>Metazoa</taxon>
        <taxon>Ecdysozoa</taxon>
        <taxon>Arthropoda</taxon>
        <taxon>Crustacea</taxon>
        <taxon>Multicrustacea</taxon>
        <taxon>Hexanauplia</taxon>
        <taxon>Copepoda</taxon>
        <taxon>Siphonostomatoida</taxon>
        <taxon>Caligidae</taxon>
        <taxon>Lepeophtheirus</taxon>
    </lineage>
</organism>
<dbReference type="GO" id="GO:0005524">
    <property type="term" value="F:ATP binding"/>
    <property type="evidence" value="ECO:0007669"/>
    <property type="project" value="UniProtKB-KW"/>
</dbReference>
<feature type="transmembrane region" description="Helical" evidence="16">
    <location>
        <begin position="193"/>
        <end position="215"/>
    </location>
</feature>
<proteinExistence type="inferred from homology"/>
<dbReference type="OrthoDB" id="10035433at2759"/>
<keyword evidence="6" id="KW-0479">Metal-binding</keyword>
<name>A0A7R8CQ82_LEPSM</name>
<evidence type="ECO:0000256" key="3">
    <source>
        <dbReference type="ARBA" id="ARBA00004141"/>
    </source>
</evidence>
<dbReference type="InterPro" id="IPR018297">
    <property type="entry name" value="A/G_cyclase_CS"/>
</dbReference>
<dbReference type="GO" id="GO:0006171">
    <property type="term" value="P:cAMP biosynthetic process"/>
    <property type="evidence" value="ECO:0007669"/>
    <property type="project" value="UniProtKB-KW"/>
</dbReference>
<dbReference type="SUPFAM" id="SSF55073">
    <property type="entry name" value="Nucleotide cyclase"/>
    <property type="match status" value="2"/>
</dbReference>
<feature type="compositionally biased region" description="Basic and acidic residues" evidence="15">
    <location>
        <begin position="39"/>
        <end position="59"/>
    </location>
</feature>
<dbReference type="GO" id="GO:0046872">
    <property type="term" value="F:metal ion binding"/>
    <property type="evidence" value="ECO:0007669"/>
    <property type="project" value="UniProtKB-KW"/>
</dbReference>
<dbReference type="InterPro" id="IPR029787">
    <property type="entry name" value="Nucleotide_cyclase"/>
</dbReference>
<dbReference type="AlphaFoldDB" id="A0A7R8CQ82"/>
<dbReference type="PANTHER" id="PTHR45627">
    <property type="entry name" value="ADENYLATE CYCLASE TYPE 1"/>
    <property type="match status" value="1"/>
</dbReference>
<feature type="transmembrane region" description="Helical" evidence="16">
    <location>
        <begin position="103"/>
        <end position="124"/>
    </location>
</feature>
<feature type="domain" description="Guanylate cyclase" evidence="17">
    <location>
        <begin position="298"/>
        <end position="415"/>
    </location>
</feature>
<dbReference type="CDD" id="cd07302">
    <property type="entry name" value="CHD"/>
    <property type="match status" value="2"/>
</dbReference>
<dbReference type="FunFam" id="3.30.70.1230:FF:000008">
    <property type="entry name" value="Adenylate cyclase type 9"/>
    <property type="match status" value="1"/>
</dbReference>
<dbReference type="InterPro" id="IPR001054">
    <property type="entry name" value="A/G_cyclase"/>
</dbReference>
<evidence type="ECO:0000256" key="7">
    <source>
        <dbReference type="ARBA" id="ARBA00022741"/>
    </source>
</evidence>
<evidence type="ECO:0000256" key="15">
    <source>
        <dbReference type="SAM" id="MobiDB-lite"/>
    </source>
</evidence>
<dbReference type="GO" id="GO:0005886">
    <property type="term" value="C:plasma membrane"/>
    <property type="evidence" value="ECO:0007669"/>
    <property type="project" value="TreeGrafter"/>
</dbReference>
<feature type="transmembrane region" description="Helical" evidence="16">
    <location>
        <begin position="658"/>
        <end position="680"/>
    </location>
</feature>
<evidence type="ECO:0000256" key="2">
    <source>
        <dbReference type="ARBA" id="ARBA00001946"/>
    </source>
</evidence>
<evidence type="ECO:0000259" key="17">
    <source>
        <dbReference type="PROSITE" id="PS50125"/>
    </source>
</evidence>
<dbReference type="PROSITE" id="PS00452">
    <property type="entry name" value="GUANYLATE_CYCLASE_1"/>
    <property type="match status" value="1"/>
</dbReference>
<dbReference type="PANTHER" id="PTHR45627:SF8">
    <property type="entry name" value="ADENYLATE CYCLASE TYPE 9"/>
    <property type="match status" value="1"/>
</dbReference>
<feature type="region of interest" description="Disordered" evidence="15">
    <location>
        <begin position="1"/>
        <end position="62"/>
    </location>
</feature>
<evidence type="ECO:0000256" key="8">
    <source>
        <dbReference type="ARBA" id="ARBA00022840"/>
    </source>
</evidence>
<dbReference type="PROSITE" id="PS50125">
    <property type="entry name" value="GUANYLATE_CYCLASE_2"/>
    <property type="match status" value="2"/>
</dbReference>
<protein>
    <recommendedName>
        <fullName evidence="4">adenylate cyclase</fullName>
        <ecNumber evidence="4">4.6.1.1</ecNumber>
    </recommendedName>
</protein>
<comment type="catalytic activity">
    <reaction evidence="1">
        <text>ATP = 3',5'-cyclic AMP + diphosphate</text>
        <dbReference type="Rhea" id="RHEA:15389"/>
        <dbReference type="ChEBI" id="CHEBI:30616"/>
        <dbReference type="ChEBI" id="CHEBI:33019"/>
        <dbReference type="ChEBI" id="CHEBI:58165"/>
        <dbReference type="EC" id="4.6.1.1"/>
    </reaction>
</comment>
<evidence type="ECO:0000313" key="19">
    <source>
        <dbReference type="Proteomes" id="UP000675881"/>
    </source>
</evidence>
<reference evidence="18" key="1">
    <citation type="submission" date="2021-02" db="EMBL/GenBank/DDBJ databases">
        <authorList>
            <person name="Bekaert M."/>
        </authorList>
    </citation>
    <scope>NUCLEOTIDE SEQUENCE</scope>
    <source>
        <strain evidence="18">IoA-00</strain>
    </source>
</reference>
<dbReference type="GO" id="GO:0007189">
    <property type="term" value="P:adenylate cyclase-activating G protein-coupled receptor signaling pathway"/>
    <property type="evidence" value="ECO:0007669"/>
    <property type="project" value="TreeGrafter"/>
</dbReference>
<accession>A0A7R8CQ82</accession>
<evidence type="ECO:0000256" key="16">
    <source>
        <dbReference type="SAM" id="Phobius"/>
    </source>
</evidence>
<keyword evidence="11" id="KW-0115">cAMP biosynthesis</keyword>
<keyword evidence="5 16" id="KW-0812">Transmembrane</keyword>
<feature type="transmembrane region" description="Helical" evidence="16">
    <location>
        <begin position="772"/>
        <end position="792"/>
    </location>
</feature>
<evidence type="ECO:0000256" key="1">
    <source>
        <dbReference type="ARBA" id="ARBA00001593"/>
    </source>
</evidence>
<evidence type="ECO:0000256" key="13">
    <source>
        <dbReference type="ARBA" id="ARBA00023239"/>
    </source>
</evidence>
<keyword evidence="10 16" id="KW-1133">Transmembrane helix</keyword>
<evidence type="ECO:0000256" key="12">
    <source>
        <dbReference type="ARBA" id="ARBA00023136"/>
    </source>
</evidence>
<dbReference type="EC" id="4.6.1.1" evidence="4"/>
<comment type="similarity">
    <text evidence="14">Belongs to the adenylyl cyclase class-4/guanylyl cyclase family.</text>
</comment>
<evidence type="ECO:0000256" key="14">
    <source>
        <dbReference type="RuleBase" id="RU000405"/>
    </source>
</evidence>
<evidence type="ECO:0000313" key="18">
    <source>
        <dbReference type="EMBL" id="CAF2893105.1"/>
    </source>
</evidence>
<feature type="domain" description="Guanylate cyclase" evidence="17">
    <location>
        <begin position="925"/>
        <end position="1065"/>
    </location>
</feature>
<dbReference type="SMART" id="SM00044">
    <property type="entry name" value="CYCc"/>
    <property type="match status" value="2"/>
</dbReference>
<keyword evidence="19" id="KW-1185">Reference proteome</keyword>
<keyword evidence="9" id="KW-0460">Magnesium</keyword>
<comment type="subcellular location">
    <subcellularLocation>
        <location evidence="3">Membrane</location>
        <topology evidence="3">Multi-pass membrane protein</topology>
    </subcellularLocation>
</comment>
<evidence type="ECO:0000256" key="4">
    <source>
        <dbReference type="ARBA" id="ARBA00012201"/>
    </source>
</evidence>
<evidence type="ECO:0000256" key="11">
    <source>
        <dbReference type="ARBA" id="ARBA00022998"/>
    </source>
</evidence>
<feature type="transmembrane region" description="Helical" evidence="16">
    <location>
        <begin position="798"/>
        <end position="817"/>
    </location>
</feature>
<keyword evidence="8" id="KW-0067">ATP-binding</keyword>
<dbReference type="EMBL" id="HG994582">
    <property type="protein sequence ID" value="CAF2893105.1"/>
    <property type="molecule type" value="Genomic_DNA"/>
</dbReference>
<sequence>MGKSSDGNGEKEEEYPPVELTYRPSSGSMMTREDDDEEAAHYDEIRRRQKRRKDDEGPGRSRRGSCCPLLFERSSKTWWNPSFDSDILEDTFRRSTLTRTTRLFQLGLIYVLISSTALAIYYSICQNPTLFIPYLGTDLSQVGSFALYLEVLLLLYGIIPLPLYVNVLLGIIHSVLYEILVNLYAPLPTQTRLIIVRILLHLCVHAIGCHILITTQVRMRDTFMKVGHSLVVKKQLVTEKGIKEQMIISVMPPKVADWLMKEGHAEDDCDSDDCDDDFSESGSMIRKISSPRSSNQGDIRTIFRPFNMNAMENVSILFADILVGLLNDLFGRFDDLCTATGCEKISTLGDCYYCVSGCPEPTPDHAKNCVEMGLAMIRAIREFDDDRNESVNMRVGIHTGTVLCGIQIKWNHLGNPDLFIYPKKTYSFLKEDYFVSEGESVKGITTYFITGRVHPEIDYLKKKAVHCKVPSFPCSQNMAYKGSGDGKQSITTKLFSDRNGATMDERKNMLKKSISESNGSNKKIVDVEDGLRKVETNSNNNFQKQISFSENGPPGFVPVDILGRRYSNSLPVLAGHKSIVSLGGSSSVVEGCNELLRGGNEASTVILTLPPLGNFTLCFKDWTTEIDYRRTAWQKSRVVGSVHHDTNKPPPTIASSNGLLDAIVVFVFYVAVSLSLFISFPITSHWLIVFGLGTIYLVFLLGLYLSKNRSQDNKSHTPRHHHHSVTHHVTQINRHHSIRKPNNHNNNVQEPWVNRVYAWCQSWYPSHFIGSILLALPQMFIFANFACLQVHVDSLVKTIIALINGCTLVLLVALCPCKSVPMQLLSDSELNYYSNNTAAATTTMTINDSQDWLFDSTNCVTIAELSLHVALLCFLICLLNREEIGKKVQNLKNQADWLLHNIIPRHVSESLKKSLRYSENHLAVGIIFASLVNFNELYDESYMGGKEYLRVLNELISDFDEILDRPEFSNVEKIKTIGSTLMAASGLNPYIRKENIHKYQHIHQLMEFVFELQQSIYEFNQSLIEFDLILRVGFNFGDVTAGVIGTTKLFFDIWGDAVNIASRMESTGVEGRVQVSEKAMHALSEWYNFEERGSIVVKGKDDMTTFLLIDKKLPPI</sequence>